<evidence type="ECO:0000259" key="4">
    <source>
        <dbReference type="Pfam" id="PF25353"/>
    </source>
</evidence>
<sequence length="1177" mass="130362">MESVVASRPNLPALHTGSHDHHSHHSHHGHHGHHGHVRSNSDYSGSAPPAFAAKKRGSFLSKTFKSFSSLSSLELTAEEAPSGSQTPPRRVLTKTPTRSSSIFHRISRRPSKDSTTSSHTSETSGKLATMKVIRHGPLKTDAKLWKSRAEYVVLTETCLLKFNSIDAARATFVDIGGQTNRLSRASTTSSLGQDTASAEPSLQIPLRRIINIFNEEGSSPHFGLDVWWSEAPPAVSWANNKLFFGMPQERNEWMAEIRQAIREFVGRSSVPGGIVAANVEARIYNLVAAEEPMCQGYPLDIFPVVQRTFQPRAKAGDSDAAKKLRDASSYYLLLGLNKCYLVRVSKTSAYKAPQDLEINTVVFGITSLVRLKATMVPHEERFVLGFRMPCEPEKRLELASRWYREIVMTFMKADRAVKPAWPQHLQNDIFEIKGLTAQLHLPAGQDFGGLKRTLEAYCATYGCQVPDWTANWKCERRENSPEFRLLPSRSPEGYSAFQLLAVFRALRYNDYFRSLSFRDVDFSPMCGRYDLVHYDDSIADVSRNGYVIDSVHREILRSSPMLFQELHAVAFTSGSIRSIDLTNVLAPRRIASASPRARSLPSSGPNELPEVARPILLLLRTQNITLDTLILSGNPLTQGEVDELVTVLNMPDTFRHLDISRCSLDERSLEEIWDALPEQSYKMEVLDTSHNFGNVDHVLIRNSLCHFVRLRKLSIAGNCMSQFTDFLFYDETIMRWQLEELDLSDIKLSDETTMILAAYLGMPESNWLRRLDLNNCGLSGSMAATLFRSMGQGRELTCAISGNHLEDGGDDLANAIGCNFGPRMLFVDMVEYREETNFIKLIRALAVNNTINLLSLVGTSTAGQVSEEACAAVSDFFATNTSVCFLDLSGFSAKLDEGQLGLGFSRSLAGLAQNTTIHHLRIRNQKLNVNIGDLASAIARNVTLMTLDVQDNGFNLSNLTHMARSLEENKSIQEFRPFSEAELNRTINSSMQKVILPSHQPEHHRRRSSKAAAAARAADTLAEDASKALVQELRGQWTVKMKQIESIVERNRSQVTLEQTGRTMSGHDSDTFAEDLVALFGGLATIKRERKSAAAGVGPPTPPLDAMPGEEYTIGTAPHHVTRDEVLESPASDTPGGGSSGLPTPPEWATAEEPIQEVTGCAEALETFGISEKRAGQ</sequence>
<dbReference type="InterPro" id="IPR051279">
    <property type="entry name" value="PP1-Reg/Actin-Interact_Protein"/>
</dbReference>
<dbReference type="InterPro" id="IPR057334">
    <property type="entry name" value="PH_2nd_LRR"/>
</dbReference>
<feature type="domain" description="LRR-containing protein second PH" evidence="4">
    <location>
        <begin position="299"/>
        <end position="425"/>
    </location>
</feature>
<feature type="compositionally biased region" description="Basic residues" evidence="3">
    <location>
        <begin position="21"/>
        <end position="37"/>
    </location>
</feature>
<feature type="region of interest" description="Disordered" evidence="3">
    <location>
        <begin position="76"/>
        <end position="128"/>
    </location>
</feature>
<dbReference type="InterPro" id="IPR032675">
    <property type="entry name" value="LRR_dom_sf"/>
</dbReference>
<dbReference type="Gene3D" id="3.80.10.10">
    <property type="entry name" value="Ribonuclease Inhibitor"/>
    <property type="match status" value="1"/>
</dbReference>
<evidence type="ECO:0000313" key="5">
    <source>
        <dbReference type="EMBL" id="RXG46474.1"/>
    </source>
</evidence>
<keyword evidence="1" id="KW-0433">Leucine-rich repeat</keyword>
<gene>
    <name evidence="5" type="ORF">VDGE_05915</name>
</gene>
<dbReference type="SUPFAM" id="SSF52047">
    <property type="entry name" value="RNI-like"/>
    <property type="match status" value="1"/>
</dbReference>
<dbReference type="AlphaFoldDB" id="A0A444RZG1"/>
<accession>A0A444RZG1</accession>
<organism evidence="5 6">
    <name type="scientific">Verticillium dahliae</name>
    <name type="common">Verticillium wilt</name>
    <dbReference type="NCBI Taxonomy" id="27337"/>
    <lineage>
        <taxon>Eukaryota</taxon>
        <taxon>Fungi</taxon>
        <taxon>Dikarya</taxon>
        <taxon>Ascomycota</taxon>
        <taxon>Pezizomycotina</taxon>
        <taxon>Sordariomycetes</taxon>
        <taxon>Hypocreomycetidae</taxon>
        <taxon>Glomerellales</taxon>
        <taxon>Plectosphaerellaceae</taxon>
        <taxon>Verticillium</taxon>
    </lineage>
</organism>
<feature type="region of interest" description="Disordered" evidence="3">
    <location>
        <begin position="1"/>
        <end position="49"/>
    </location>
</feature>
<evidence type="ECO:0000313" key="6">
    <source>
        <dbReference type="Proteomes" id="UP000288725"/>
    </source>
</evidence>
<evidence type="ECO:0000256" key="1">
    <source>
        <dbReference type="ARBA" id="ARBA00022614"/>
    </source>
</evidence>
<protein>
    <recommendedName>
        <fullName evidence="4">LRR-containing protein second PH domain-containing protein</fullName>
    </recommendedName>
</protein>
<dbReference type="Proteomes" id="UP000288725">
    <property type="component" value="Unassembled WGS sequence"/>
</dbReference>
<feature type="region of interest" description="Disordered" evidence="3">
    <location>
        <begin position="1127"/>
        <end position="1153"/>
    </location>
</feature>
<name>A0A444RZG1_VERDA</name>
<dbReference type="PANTHER" id="PTHR24112">
    <property type="entry name" value="LEUCINE-RICH REPEAT, ISOFORM F-RELATED"/>
    <property type="match status" value="1"/>
</dbReference>
<keyword evidence="2" id="KW-0677">Repeat</keyword>
<feature type="compositionally biased region" description="Low complexity" evidence="3">
    <location>
        <begin position="113"/>
        <end position="124"/>
    </location>
</feature>
<evidence type="ECO:0000256" key="3">
    <source>
        <dbReference type="SAM" id="MobiDB-lite"/>
    </source>
</evidence>
<evidence type="ECO:0000256" key="2">
    <source>
        <dbReference type="ARBA" id="ARBA00022737"/>
    </source>
</evidence>
<reference evidence="5 6" key="1">
    <citation type="submission" date="2018-12" db="EMBL/GenBank/DDBJ databases">
        <title>Genome of Verticillium dahliae isolate Getta Getta.</title>
        <authorList>
            <person name="Gardiner D.M."/>
        </authorList>
    </citation>
    <scope>NUCLEOTIDE SEQUENCE [LARGE SCALE GENOMIC DNA]</scope>
    <source>
        <strain evidence="5 6">Getta Getta</strain>
    </source>
</reference>
<proteinExistence type="predicted"/>
<comment type="caution">
    <text evidence="5">The sequence shown here is derived from an EMBL/GenBank/DDBJ whole genome shotgun (WGS) entry which is preliminary data.</text>
</comment>
<dbReference type="EMBL" id="RSDZ01000050">
    <property type="protein sequence ID" value="RXG46474.1"/>
    <property type="molecule type" value="Genomic_DNA"/>
</dbReference>
<dbReference type="PANTHER" id="PTHR24112:SF9">
    <property type="entry name" value="PROTEIN PHOSPHATASE 1 REGULATORY SUBUNIT 37"/>
    <property type="match status" value="1"/>
</dbReference>
<dbReference type="Pfam" id="PF25353">
    <property type="entry name" value="PH_2nd_LRR"/>
    <property type="match status" value="1"/>
</dbReference>